<name>A0A3A8NTK8_9BACT</name>
<dbReference type="NCBIfam" id="TIGR03367">
    <property type="entry name" value="queuosine_QueD"/>
    <property type="match status" value="1"/>
</dbReference>
<dbReference type="UniPathway" id="UPA00391"/>
<evidence type="ECO:0000256" key="8">
    <source>
        <dbReference type="PIRNR" id="PIRNR006113"/>
    </source>
</evidence>
<evidence type="ECO:0000256" key="6">
    <source>
        <dbReference type="ARBA" id="ARBA00023239"/>
    </source>
</evidence>
<evidence type="ECO:0000256" key="1">
    <source>
        <dbReference type="ARBA" id="ARBA00005061"/>
    </source>
</evidence>
<dbReference type="PIRSF" id="PIRSF006113">
    <property type="entry name" value="PTP_synth"/>
    <property type="match status" value="1"/>
</dbReference>
<gene>
    <name evidence="11" type="primary">queD</name>
    <name evidence="11" type="ORF">D7X12_07665</name>
</gene>
<dbReference type="GO" id="GO:0046872">
    <property type="term" value="F:metal ion binding"/>
    <property type="evidence" value="ECO:0007669"/>
    <property type="project" value="UniProtKB-KW"/>
</dbReference>
<organism evidence="11 12">
    <name type="scientific">Corallococcus sicarius</name>
    <dbReference type="NCBI Taxonomy" id="2316726"/>
    <lineage>
        <taxon>Bacteria</taxon>
        <taxon>Pseudomonadati</taxon>
        <taxon>Myxococcota</taxon>
        <taxon>Myxococcia</taxon>
        <taxon>Myxococcales</taxon>
        <taxon>Cystobacterineae</taxon>
        <taxon>Myxococcaceae</taxon>
        <taxon>Corallococcus</taxon>
    </lineage>
</organism>
<accession>A0A3A8NTK8</accession>
<evidence type="ECO:0000256" key="2">
    <source>
        <dbReference type="ARBA" id="ARBA00008900"/>
    </source>
</evidence>
<evidence type="ECO:0000256" key="7">
    <source>
        <dbReference type="ARBA" id="ARBA00048807"/>
    </source>
</evidence>
<evidence type="ECO:0000256" key="10">
    <source>
        <dbReference type="PIRSR" id="PIRSR006113-2"/>
    </source>
</evidence>
<keyword evidence="4 8" id="KW-0479">Metal-binding</keyword>
<dbReference type="Gene3D" id="3.30.479.10">
    <property type="entry name" value="6-pyruvoyl tetrahydropterin synthase/QueD"/>
    <property type="match status" value="1"/>
</dbReference>
<comment type="cofactor">
    <cofactor evidence="8 10">
        <name>Zn(2+)</name>
        <dbReference type="ChEBI" id="CHEBI:29105"/>
    </cofactor>
    <text evidence="8 10">Binds 1 zinc ion per subunit.</text>
</comment>
<evidence type="ECO:0000313" key="11">
    <source>
        <dbReference type="EMBL" id="RKH45521.1"/>
    </source>
</evidence>
<feature type="active site" description="Charge relay system" evidence="9">
    <location>
        <position position="75"/>
    </location>
</feature>
<evidence type="ECO:0000256" key="3">
    <source>
        <dbReference type="ARBA" id="ARBA00018141"/>
    </source>
</evidence>
<evidence type="ECO:0000256" key="5">
    <source>
        <dbReference type="ARBA" id="ARBA00022833"/>
    </source>
</evidence>
<dbReference type="EMBL" id="RAWG01000034">
    <property type="protein sequence ID" value="RKH45521.1"/>
    <property type="molecule type" value="Genomic_DNA"/>
</dbReference>
<reference evidence="12" key="1">
    <citation type="submission" date="2018-09" db="EMBL/GenBank/DDBJ databases">
        <authorList>
            <person name="Livingstone P.G."/>
            <person name="Whitworth D.E."/>
        </authorList>
    </citation>
    <scope>NUCLEOTIDE SEQUENCE [LARGE SCALE GENOMIC DNA]</scope>
    <source>
        <strain evidence="12">CA040B</strain>
    </source>
</reference>
<keyword evidence="5 8" id="KW-0862">Zinc</keyword>
<dbReference type="PANTHER" id="PTHR12589">
    <property type="entry name" value="PYRUVOYL TETRAHYDROBIOPTERIN SYNTHASE"/>
    <property type="match status" value="1"/>
</dbReference>
<evidence type="ECO:0000313" key="12">
    <source>
        <dbReference type="Proteomes" id="UP000273405"/>
    </source>
</evidence>
<proteinExistence type="inferred from homology"/>
<feature type="active site" description="Proton acceptor" evidence="9">
    <location>
        <position position="31"/>
    </location>
</feature>
<evidence type="ECO:0000256" key="9">
    <source>
        <dbReference type="PIRSR" id="PIRSR006113-1"/>
    </source>
</evidence>
<dbReference type="PANTHER" id="PTHR12589:SF7">
    <property type="entry name" value="6-PYRUVOYL TETRAHYDROBIOPTERIN SYNTHASE"/>
    <property type="match status" value="1"/>
</dbReference>
<dbReference type="RefSeq" id="WP_120608734.1">
    <property type="nucleotide sequence ID" value="NZ_RAWG01000034.1"/>
</dbReference>
<feature type="active site" description="Charge relay system" evidence="9">
    <location>
        <position position="114"/>
    </location>
</feature>
<dbReference type="GO" id="GO:0008616">
    <property type="term" value="P:tRNA queuosine(34) biosynthetic process"/>
    <property type="evidence" value="ECO:0007669"/>
    <property type="project" value="UniProtKB-KW"/>
</dbReference>
<evidence type="ECO:0000256" key="4">
    <source>
        <dbReference type="ARBA" id="ARBA00022723"/>
    </source>
</evidence>
<keyword evidence="6 8" id="KW-0456">Lyase</keyword>
<comment type="pathway">
    <text evidence="1 8">Purine metabolism; 7-cyano-7-deazaguanine biosynthesis.</text>
</comment>
<feature type="binding site" evidence="10">
    <location>
        <position position="37"/>
    </location>
    <ligand>
        <name>Zn(2+)</name>
        <dbReference type="ChEBI" id="CHEBI:29105"/>
    </ligand>
</feature>
<feature type="binding site" evidence="10">
    <location>
        <position position="35"/>
    </location>
    <ligand>
        <name>Zn(2+)</name>
        <dbReference type="ChEBI" id="CHEBI:29105"/>
    </ligand>
</feature>
<dbReference type="Proteomes" id="UP000273405">
    <property type="component" value="Unassembled WGS sequence"/>
</dbReference>
<comment type="catalytic activity">
    <reaction evidence="7 8">
        <text>7,8-dihydroneopterin 3'-triphosphate + H2O = 6-carboxy-5,6,7,8-tetrahydropterin + triphosphate + acetaldehyde + 2 H(+)</text>
        <dbReference type="Rhea" id="RHEA:27966"/>
        <dbReference type="ChEBI" id="CHEBI:15343"/>
        <dbReference type="ChEBI" id="CHEBI:15377"/>
        <dbReference type="ChEBI" id="CHEBI:15378"/>
        <dbReference type="ChEBI" id="CHEBI:18036"/>
        <dbReference type="ChEBI" id="CHEBI:58462"/>
        <dbReference type="ChEBI" id="CHEBI:61032"/>
        <dbReference type="EC" id="4.1.2.50"/>
    </reaction>
</comment>
<protein>
    <recommendedName>
        <fullName evidence="3 8">6-carboxy-5,6,7,8-tetrahydropterin synthase</fullName>
        <ecNumber evidence="8">4.-.-.-</ecNumber>
    </recommendedName>
</protein>
<feature type="binding site" evidence="10">
    <location>
        <position position="20"/>
    </location>
    <ligand>
        <name>Zn(2+)</name>
        <dbReference type="ChEBI" id="CHEBI:29105"/>
    </ligand>
</feature>
<comment type="caution">
    <text evidence="11">The sequence shown here is derived from an EMBL/GenBank/DDBJ whole genome shotgun (WGS) entry which is preliminary data.</text>
</comment>
<dbReference type="AlphaFoldDB" id="A0A3A8NTK8"/>
<sequence length="127" mass="14327">MKKIPLITEISKEYTFEAAHHLPHVEKGHKCSRVHGHSYRIEITLQGPIHPQLGWLVDFAELNAAWEPLNEQLDHRLLNDVPGLENPTSELLAAWIYERLDIPGARVSRLKVAETCMSSCTVFPAPG</sequence>
<keyword evidence="8" id="KW-0671">Queuosine biosynthesis</keyword>
<dbReference type="InterPro" id="IPR007115">
    <property type="entry name" value="6-PTP_synth/QueD"/>
</dbReference>
<dbReference type="GO" id="GO:0070497">
    <property type="term" value="F:6-carboxytetrahydropterin synthase activity"/>
    <property type="evidence" value="ECO:0007669"/>
    <property type="project" value="UniProtKB-EC"/>
</dbReference>
<comment type="similarity">
    <text evidence="2 8">Belongs to the PTPS family. QueD subfamily.</text>
</comment>
<dbReference type="EC" id="4.-.-.-" evidence="8"/>
<dbReference type="SUPFAM" id="SSF55620">
    <property type="entry name" value="Tetrahydrobiopterin biosynthesis enzymes-like"/>
    <property type="match status" value="1"/>
</dbReference>
<dbReference type="Pfam" id="PF01242">
    <property type="entry name" value="PTPS"/>
    <property type="match status" value="1"/>
</dbReference>
<keyword evidence="12" id="KW-1185">Reference proteome</keyword>
<dbReference type="InterPro" id="IPR038418">
    <property type="entry name" value="6-PTP_synth/QueD_sf"/>
</dbReference>
<dbReference type="OrthoDB" id="9804698at2"/>